<dbReference type="GO" id="GO:0046872">
    <property type="term" value="F:metal ion binding"/>
    <property type="evidence" value="ECO:0007669"/>
    <property type="project" value="UniProtKB-KW"/>
</dbReference>
<comment type="similarity">
    <text evidence="1">Belongs to the iron/ascorbate-dependent oxidoreductase family.</text>
</comment>
<protein>
    <recommendedName>
        <fullName evidence="6">Isopenicillin N synthase-like Fe(2+) 2OG dioxygenase domain-containing protein</fullName>
    </recommendedName>
</protein>
<evidence type="ECO:0000313" key="7">
    <source>
        <dbReference type="EMBL" id="KAF8672465.1"/>
    </source>
</evidence>
<evidence type="ECO:0000256" key="3">
    <source>
        <dbReference type="ARBA" id="ARBA00023002"/>
    </source>
</evidence>
<reference evidence="7" key="1">
    <citation type="submission" date="2020-07" db="EMBL/GenBank/DDBJ databases">
        <title>Genome sequence and genetic diversity analysis of an under-domesticated orphan crop, white fonio (Digitaria exilis).</title>
        <authorList>
            <person name="Bennetzen J.L."/>
            <person name="Chen S."/>
            <person name="Ma X."/>
            <person name="Wang X."/>
            <person name="Yssel A.E.J."/>
            <person name="Chaluvadi S.R."/>
            <person name="Johnson M."/>
            <person name="Gangashetty P."/>
            <person name="Hamidou F."/>
            <person name="Sanogo M.D."/>
            <person name="Zwaenepoel A."/>
            <person name="Wallace J."/>
            <person name="Van De Peer Y."/>
            <person name="Van Deynze A."/>
        </authorList>
    </citation>
    <scope>NUCLEOTIDE SEQUENCE</scope>
    <source>
        <tissue evidence="7">Leaves</tissue>
    </source>
</reference>
<dbReference type="Pfam" id="PF03171">
    <property type="entry name" value="2OG-FeII_Oxy"/>
    <property type="match status" value="1"/>
</dbReference>
<dbReference type="OrthoDB" id="288590at2759"/>
<evidence type="ECO:0000313" key="8">
    <source>
        <dbReference type="Proteomes" id="UP000636709"/>
    </source>
</evidence>
<evidence type="ECO:0000256" key="5">
    <source>
        <dbReference type="SAM" id="MobiDB-lite"/>
    </source>
</evidence>
<dbReference type="SUPFAM" id="SSF51197">
    <property type="entry name" value="Clavaminate synthase-like"/>
    <property type="match status" value="1"/>
</dbReference>
<keyword evidence="3" id="KW-0560">Oxidoreductase</keyword>
<dbReference type="Proteomes" id="UP000636709">
    <property type="component" value="Unassembled WGS sequence"/>
</dbReference>
<name>A0A835E6S6_9POAL</name>
<proteinExistence type="inferred from homology"/>
<keyword evidence="8" id="KW-1185">Reference proteome</keyword>
<accession>A0A835E6S6</accession>
<dbReference type="PANTHER" id="PTHR10209:SF887">
    <property type="entry name" value="OS03G0860600 PROTEIN"/>
    <property type="match status" value="1"/>
</dbReference>
<evidence type="ECO:0000256" key="2">
    <source>
        <dbReference type="ARBA" id="ARBA00022723"/>
    </source>
</evidence>
<comment type="caution">
    <text evidence="7">The sequence shown here is derived from an EMBL/GenBank/DDBJ whole genome shotgun (WGS) entry which is preliminary data.</text>
</comment>
<dbReference type="GO" id="GO:0016491">
    <property type="term" value="F:oxidoreductase activity"/>
    <property type="evidence" value="ECO:0007669"/>
    <property type="project" value="UniProtKB-KW"/>
</dbReference>
<feature type="compositionally biased region" description="Low complexity" evidence="5">
    <location>
        <begin position="1"/>
        <end position="11"/>
    </location>
</feature>
<dbReference type="PANTHER" id="PTHR10209">
    <property type="entry name" value="OXIDOREDUCTASE, 2OG-FE II OXYGENASE FAMILY PROTEIN"/>
    <property type="match status" value="1"/>
</dbReference>
<keyword evidence="4" id="KW-0408">Iron</keyword>
<gene>
    <name evidence="7" type="ORF">HU200_049678</name>
</gene>
<dbReference type="EMBL" id="JACEFO010002221">
    <property type="protein sequence ID" value="KAF8672465.1"/>
    <property type="molecule type" value="Genomic_DNA"/>
</dbReference>
<evidence type="ECO:0000259" key="6">
    <source>
        <dbReference type="Pfam" id="PF03171"/>
    </source>
</evidence>
<keyword evidence="2" id="KW-0479">Metal-binding</keyword>
<feature type="compositionally biased region" description="Low complexity" evidence="5">
    <location>
        <begin position="19"/>
        <end position="28"/>
    </location>
</feature>
<dbReference type="Gene3D" id="2.60.120.330">
    <property type="entry name" value="B-lactam Antibiotic, Isopenicillin N Synthase, Chain"/>
    <property type="match status" value="2"/>
</dbReference>
<feature type="region of interest" description="Disordered" evidence="5">
    <location>
        <begin position="1"/>
        <end position="53"/>
    </location>
</feature>
<dbReference type="AlphaFoldDB" id="A0A835E6S6"/>
<evidence type="ECO:0000256" key="4">
    <source>
        <dbReference type="ARBA" id="ARBA00023004"/>
    </source>
</evidence>
<feature type="domain" description="Isopenicillin N synthase-like Fe(2+) 2OG dioxygenase" evidence="6">
    <location>
        <begin position="140"/>
        <end position="211"/>
    </location>
</feature>
<dbReference type="InterPro" id="IPR027443">
    <property type="entry name" value="IPNS-like_sf"/>
</dbReference>
<evidence type="ECO:0000256" key="1">
    <source>
        <dbReference type="ARBA" id="ARBA00008056"/>
    </source>
</evidence>
<organism evidence="7 8">
    <name type="scientific">Digitaria exilis</name>
    <dbReference type="NCBI Taxonomy" id="1010633"/>
    <lineage>
        <taxon>Eukaryota</taxon>
        <taxon>Viridiplantae</taxon>
        <taxon>Streptophyta</taxon>
        <taxon>Embryophyta</taxon>
        <taxon>Tracheophyta</taxon>
        <taxon>Spermatophyta</taxon>
        <taxon>Magnoliopsida</taxon>
        <taxon>Liliopsida</taxon>
        <taxon>Poales</taxon>
        <taxon>Poaceae</taxon>
        <taxon>PACMAD clade</taxon>
        <taxon>Panicoideae</taxon>
        <taxon>Panicodae</taxon>
        <taxon>Paniceae</taxon>
        <taxon>Anthephorinae</taxon>
        <taxon>Digitaria</taxon>
    </lineage>
</organism>
<dbReference type="InterPro" id="IPR044861">
    <property type="entry name" value="IPNS-like_FE2OG_OXY"/>
</dbReference>
<sequence>MTTTSRGSSPRSGPPPRPSASSRWSTTACPATSSPRRWRRCGASTSSPRRPYFTRDPARRVRYNSFHSPAANWRDTLFLEAPEEEVPPPCSAAVPEYARRVRGLGKRLLGLLSEALGLHAGYLPDYCCLGDDVGHGGPVVGCHYYPPCPEQSLTLGTTRHSDPCFLTVLLQDGVGGLQLVSNDRFKNVEHRVVAPAAGGGGARVSVACFFRTTGDAASARVYGPIAGVNPPPRYRPVTVKEFMGYYRDKGLDGTSALARCRLPIPSSRLLTMI</sequence>